<feature type="compositionally biased region" description="Polar residues" evidence="6">
    <location>
        <begin position="150"/>
        <end position="164"/>
    </location>
</feature>
<protein>
    <submittedName>
        <fullName evidence="8">Fungal-specific transcription factor domain-containing protein</fullName>
    </submittedName>
</protein>
<keyword evidence="5" id="KW-0539">Nucleus</keyword>
<dbReference type="Pfam" id="PF00172">
    <property type="entry name" value="Zn_clus"/>
    <property type="match status" value="1"/>
</dbReference>
<dbReference type="InterPro" id="IPR007219">
    <property type="entry name" value="XnlR_reg_dom"/>
</dbReference>
<feature type="compositionally biased region" description="Polar residues" evidence="6">
    <location>
        <begin position="803"/>
        <end position="813"/>
    </location>
</feature>
<organism evidence="8 9">
    <name type="scientific">Lineolata rhizophorae</name>
    <dbReference type="NCBI Taxonomy" id="578093"/>
    <lineage>
        <taxon>Eukaryota</taxon>
        <taxon>Fungi</taxon>
        <taxon>Dikarya</taxon>
        <taxon>Ascomycota</taxon>
        <taxon>Pezizomycotina</taxon>
        <taxon>Dothideomycetes</taxon>
        <taxon>Dothideomycetes incertae sedis</taxon>
        <taxon>Lineolatales</taxon>
        <taxon>Lineolataceae</taxon>
        <taxon>Lineolata</taxon>
    </lineage>
</organism>
<name>A0A6A6PAP4_9PEZI</name>
<dbReference type="PROSITE" id="PS00463">
    <property type="entry name" value="ZN2_CY6_FUNGAL_1"/>
    <property type="match status" value="1"/>
</dbReference>
<gene>
    <name evidence="8" type="ORF">BDY21DRAFT_413159</name>
</gene>
<feature type="region of interest" description="Disordered" evidence="6">
    <location>
        <begin position="399"/>
        <end position="434"/>
    </location>
</feature>
<dbReference type="PANTHER" id="PTHR47338:SF5">
    <property type="entry name" value="ZN(II)2CYS6 TRANSCRIPTION FACTOR (EUROFUNG)"/>
    <property type="match status" value="1"/>
</dbReference>
<dbReference type="PROSITE" id="PS50048">
    <property type="entry name" value="ZN2_CY6_FUNGAL_2"/>
    <property type="match status" value="1"/>
</dbReference>
<evidence type="ECO:0000256" key="1">
    <source>
        <dbReference type="ARBA" id="ARBA00004123"/>
    </source>
</evidence>
<feature type="region of interest" description="Disordered" evidence="6">
    <location>
        <begin position="150"/>
        <end position="172"/>
    </location>
</feature>
<keyword evidence="9" id="KW-1185">Reference proteome</keyword>
<feature type="region of interest" description="Disordered" evidence="6">
    <location>
        <begin position="795"/>
        <end position="915"/>
    </location>
</feature>
<feature type="compositionally biased region" description="Low complexity" evidence="6">
    <location>
        <begin position="836"/>
        <end position="853"/>
    </location>
</feature>
<dbReference type="GO" id="GO:0005634">
    <property type="term" value="C:nucleus"/>
    <property type="evidence" value="ECO:0007669"/>
    <property type="project" value="UniProtKB-SubCell"/>
</dbReference>
<feature type="compositionally biased region" description="Low complexity" evidence="6">
    <location>
        <begin position="878"/>
        <end position="895"/>
    </location>
</feature>
<dbReference type="SMART" id="SM00906">
    <property type="entry name" value="Fungal_trans"/>
    <property type="match status" value="1"/>
</dbReference>
<feature type="compositionally biased region" description="Polar residues" evidence="6">
    <location>
        <begin position="821"/>
        <end position="835"/>
    </location>
</feature>
<dbReference type="GO" id="GO:0008270">
    <property type="term" value="F:zinc ion binding"/>
    <property type="evidence" value="ECO:0007669"/>
    <property type="project" value="InterPro"/>
</dbReference>
<evidence type="ECO:0000256" key="6">
    <source>
        <dbReference type="SAM" id="MobiDB-lite"/>
    </source>
</evidence>
<dbReference type="GO" id="GO:0003677">
    <property type="term" value="F:DNA binding"/>
    <property type="evidence" value="ECO:0007669"/>
    <property type="project" value="InterPro"/>
</dbReference>
<evidence type="ECO:0000313" key="8">
    <source>
        <dbReference type="EMBL" id="KAF2460968.1"/>
    </source>
</evidence>
<keyword evidence="2" id="KW-0479">Metal-binding</keyword>
<evidence type="ECO:0000259" key="7">
    <source>
        <dbReference type="PROSITE" id="PS50048"/>
    </source>
</evidence>
<dbReference type="Proteomes" id="UP000799766">
    <property type="component" value="Unassembled WGS sequence"/>
</dbReference>
<evidence type="ECO:0000256" key="2">
    <source>
        <dbReference type="ARBA" id="ARBA00022723"/>
    </source>
</evidence>
<dbReference type="InterPro" id="IPR001138">
    <property type="entry name" value="Zn2Cys6_DnaBD"/>
</dbReference>
<dbReference type="EMBL" id="MU001672">
    <property type="protein sequence ID" value="KAF2460968.1"/>
    <property type="molecule type" value="Genomic_DNA"/>
</dbReference>
<feature type="domain" description="Zn(2)-C6 fungal-type" evidence="7">
    <location>
        <begin position="6"/>
        <end position="38"/>
    </location>
</feature>
<keyword evidence="4" id="KW-0804">Transcription</keyword>
<dbReference type="Gene3D" id="4.10.240.10">
    <property type="entry name" value="Zn(2)-C6 fungal-type DNA-binding domain"/>
    <property type="match status" value="1"/>
</dbReference>
<feature type="region of interest" description="Disordered" evidence="6">
    <location>
        <begin position="726"/>
        <end position="777"/>
    </location>
</feature>
<evidence type="ECO:0000256" key="5">
    <source>
        <dbReference type="ARBA" id="ARBA00023242"/>
    </source>
</evidence>
<dbReference type="InterPro" id="IPR036864">
    <property type="entry name" value="Zn2-C6_fun-type_DNA-bd_sf"/>
</dbReference>
<evidence type="ECO:0000256" key="3">
    <source>
        <dbReference type="ARBA" id="ARBA00023015"/>
    </source>
</evidence>
<accession>A0A6A6PAP4</accession>
<dbReference type="GO" id="GO:0000981">
    <property type="term" value="F:DNA-binding transcription factor activity, RNA polymerase II-specific"/>
    <property type="evidence" value="ECO:0007669"/>
    <property type="project" value="InterPro"/>
</dbReference>
<feature type="region of interest" description="Disordered" evidence="6">
    <location>
        <begin position="40"/>
        <end position="95"/>
    </location>
</feature>
<feature type="compositionally biased region" description="Basic residues" evidence="6">
    <location>
        <begin position="77"/>
        <end position="86"/>
    </location>
</feature>
<dbReference type="GO" id="GO:0006351">
    <property type="term" value="P:DNA-templated transcription"/>
    <property type="evidence" value="ECO:0007669"/>
    <property type="project" value="InterPro"/>
</dbReference>
<evidence type="ECO:0000313" key="9">
    <source>
        <dbReference type="Proteomes" id="UP000799766"/>
    </source>
</evidence>
<dbReference type="InterPro" id="IPR050815">
    <property type="entry name" value="TF_fung"/>
</dbReference>
<keyword evidence="3" id="KW-0805">Transcription regulation</keyword>
<dbReference type="CDD" id="cd00067">
    <property type="entry name" value="GAL4"/>
    <property type="match status" value="1"/>
</dbReference>
<dbReference type="CDD" id="cd12148">
    <property type="entry name" value="fungal_TF_MHR"/>
    <property type="match status" value="1"/>
</dbReference>
<feature type="compositionally biased region" description="Polar residues" evidence="6">
    <location>
        <begin position="854"/>
        <end position="871"/>
    </location>
</feature>
<sequence>MRSSIACARCRRSKVKCVNNGVNTTCRACETTGRECTYPPPMPGPGGGGSGGAVGRRESLAHAGGGSRSWFYGERARSHRRPRMKKPPAPSGYGLYPKESPRALVDALDPNLLTPKVWTELFEIFQLHFSTDLPFVHPPTFLKPLRQGTLHSHQNDYGTPSQDRPSPAPMPPGSPPLLLSFLALTARFHPQLVAYHSPSSVGRPSNPLAASEYYCAAARSRLSGTAGDAMGSPTLERCQAFLMLGLHEWGMCRGVKAWIAVGIAIRSAQVLGLQFERDLDDEPMARSFALSSEAEHMGIAPSKSASQAFGKSEAFIEQEIKRRTFWSCFLMDRYLSSGKYRPQMLSVKDLRVQLPSSDRAFHFGEKVRTLLLNEESEEVAGRAEIQSVRQATRLLGSSAGASSRSSNADANGGFTNPFADSQSKEDEENGRWEVGPDEGVLSRYVKLVDLYGRIVRWSCSGGRRTEKHPPWDERSQFYSLRKNLSMFKDSLPRDLVLTGANIQAHISLRSSTPFTLMHTTLCLCSIMLHREYVPFIPLRCRNGPSGPLDPPLFPPEEYQIPEGFWEQSAKECFKPARDLVDLLRTCQDWNVLVETPLVGFATYTAAFVGVYCINFPWMDPDGYMCRDTNGGSEAARKALEIVGQMRRRLQMADGWFKTIERCHKYYMRMIKDFERNSRALETSSMSSGGETAEGQARHLSLREGGLGGGLAEYKLLEKTLKEFGTLEDEDVEMENAPGAETGVPRARQRTGDEVSEVGSAGVKSEAMDVHDGTPDSAGLRQERWNAINSVAAAANQQRAEAGGSSSAMGNGTTAAGYPVATPQSQFHSPWQQQLTSAAAAGPSPGPSLVSPGAQSISTVSVATPYDRSSSHALPPPAQQQQHQQGAGQYGAAAPASLPHGQGHGPSGGAYATDQAAQRASLTLQQQLQPSSAAAAAAAAAAGWTPDNKGAWLDSLTTSSFGGDDLALFVDGSSYEDYRYKQPPGGWLSQVWQAGPGGATQAQAAAAAAAAASAASAGGGGGGEGGAGV</sequence>
<dbReference type="Pfam" id="PF04082">
    <property type="entry name" value="Fungal_trans"/>
    <property type="match status" value="1"/>
</dbReference>
<dbReference type="OrthoDB" id="5370478at2759"/>
<feature type="compositionally biased region" description="Low complexity" evidence="6">
    <location>
        <begin position="399"/>
        <end position="413"/>
    </location>
</feature>
<dbReference type="PANTHER" id="PTHR47338">
    <property type="entry name" value="ZN(II)2CYS6 TRANSCRIPTION FACTOR (EUROFUNG)-RELATED"/>
    <property type="match status" value="1"/>
</dbReference>
<dbReference type="AlphaFoldDB" id="A0A6A6PAP4"/>
<feature type="compositionally biased region" description="Gly residues" evidence="6">
    <location>
        <begin position="45"/>
        <end position="54"/>
    </location>
</feature>
<dbReference type="SUPFAM" id="SSF57701">
    <property type="entry name" value="Zn2/Cys6 DNA-binding domain"/>
    <property type="match status" value="1"/>
</dbReference>
<evidence type="ECO:0000256" key="4">
    <source>
        <dbReference type="ARBA" id="ARBA00023163"/>
    </source>
</evidence>
<dbReference type="SMART" id="SM00066">
    <property type="entry name" value="GAL4"/>
    <property type="match status" value="1"/>
</dbReference>
<proteinExistence type="predicted"/>
<comment type="subcellular location">
    <subcellularLocation>
        <location evidence="1">Nucleus</location>
    </subcellularLocation>
</comment>
<reference evidence="8" key="1">
    <citation type="journal article" date="2020" name="Stud. Mycol.">
        <title>101 Dothideomycetes genomes: a test case for predicting lifestyles and emergence of pathogens.</title>
        <authorList>
            <person name="Haridas S."/>
            <person name="Albert R."/>
            <person name="Binder M."/>
            <person name="Bloem J."/>
            <person name="Labutti K."/>
            <person name="Salamov A."/>
            <person name="Andreopoulos B."/>
            <person name="Baker S."/>
            <person name="Barry K."/>
            <person name="Bills G."/>
            <person name="Bluhm B."/>
            <person name="Cannon C."/>
            <person name="Castanera R."/>
            <person name="Culley D."/>
            <person name="Daum C."/>
            <person name="Ezra D."/>
            <person name="Gonzalez J."/>
            <person name="Henrissat B."/>
            <person name="Kuo A."/>
            <person name="Liang C."/>
            <person name="Lipzen A."/>
            <person name="Lutzoni F."/>
            <person name="Magnuson J."/>
            <person name="Mondo S."/>
            <person name="Nolan M."/>
            <person name="Ohm R."/>
            <person name="Pangilinan J."/>
            <person name="Park H.-J."/>
            <person name="Ramirez L."/>
            <person name="Alfaro M."/>
            <person name="Sun H."/>
            <person name="Tritt A."/>
            <person name="Yoshinaga Y."/>
            <person name="Zwiers L.-H."/>
            <person name="Turgeon B."/>
            <person name="Goodwin S."/>
            <person name="Spatafora J."/>
            <person name="Crous P."/>
            <person name="Grigoriev I."/>
        </authorList>
    </citation>
    <scope>NUCLEOTIDE SEQUENCE</scope>
    <source>
        <strain evidence="8">ATCC 16933</strain>
    </source>
</reference>